<dbReference type="InterPro" id="IPR018089">
    <property type="entry name" value="OMPdecase_AS"/>
</dbReference>
<dbReference type="NCBIfam" id="TIGR01740">
    <property type="entry name" value="pyrF"/>
    <property type="match status" value="1"/>
</dbReference>
<dbReference type="InterPro" id="IPR011060">
    <property type="entry name" value="RibuloseP-bd_barrel"/>
</dbReference>
<name>A0ABS5QR52_9LACO</name>
<feature type="active site" description="Proton donor" evidence="7">
    <location>
        <position position="63"/>
    </location>
</feature>
<comment type="pathway">
    <text evidence="2 7 8">Pyrimidine metabolism; UMP biosynthesis via de novo pathway; UMP from orotate: step 2/2.</text>
</comment>
<feature type="binding site" evidence="7">
    <location>
        <position position="125"/>
    </location>
    <ligand>
        <name>substrate</name>
    </ligand>
</feature>
<feature type="binding site" evidence="7">
    <location>
        <position position="187"/>
    </location>
    <ligand>
        <name>substrate</name>
    </ligand>
</feature>
<dbReference type="SUPFAM" id="SSF51366">
    <property type="entry name" value="Ribulose-phoshate binding barrel"/>
    <property type="match status" value="1"/>
</dbReference>
<dbReference type="EC" id="4.1.1.23" evidence="7"/>
<dbReference type="SMART" id="SM00934">
    <property type="entry name" value="OMPdecase"/>
    <property type="match status" value="1"/>
</dbReference>
<dbReference type="PROSITE" id="PS00156">
    <property type="entry name" value="OMPDECASE"/>
    <property type="match status" value="1"/>
</dbReference>
<comment type="similarity">
    <text evidence="7">Belongs to the OMP decarboxylase family. Type 1 subfamily.</text>
</comment>
<feature type="binding site" evidence="7">
    <location>
        <begin position="61"/>
        <end position="70"/>
    </location>
    <ligand>
        <name>substrate</name>
    </ligand>
</feature>
<feature type="domain" description="Orotidine 5'-phosphate decarboxylase" evidence="9">
    <location>
        <begin position="4"/>
        <end position="232"/>
    </location>
</feature>
<feature type="binding site" evidence="7">
    <location>
        <position position="10"/>
    </location>
    <ligand>
        <name>substrate</name>
    </ligand>
</feature>
<dbReference type="RefSeq" id="WP_213792257.1">
    <property type="nucleotide sequence ID" value="NZ_JAAMFJ010000001.1"/>
</dbReference>
<dbReference type="GO" id="GO:0004590">
    <property type="term" value="F:orotidine-5'-phosphate decarboxylase activity"/>
    <property type="evidence" value="ECO:0007669"/>
    <property type="project" value="UniProtKB-EC"/>
</dbReference>
<keyword evidence="5 7" id="KW-0456">Lyase</keyword>
<evidence type="ECO:0000256" key="7">
    <source>
        <dbReference type="HAMAP-Rule" id="MF_01200"/>
    </source>
</evidence>
<dbReference type="InterPro" id="IPR001754">
    <property type="entry name" value="OMPdeCOase_dom"/>
</dbReference>
<evidence type="ECO:0000256" key="1">
    <source>
        <dbReference type="ARBA" id="ARBA00002356"/>
    </source>
</evidence>
<proteinExistence type="inferred from homology"/>
<comment type="catalytic activity">
    <reaction evidence="6 7 8">
        <text>orotidine 5'-phosphate + H(+) = UMP + CO2</text>
        <dbReference type="Rhea" id="RHEA:11596"/>
        <dbReference type="ChEBI" id="CHEBI:15378"/>
        <dbReference type="ChEBI" id="CHEBI:16526"/>
        <dbReference type="ChEBI" id="CHEBI:57538"/>
        <dbReference type="ChEBI" id="CHEBI:57865"/>
        <dbReference type="EC" id="4.1.1.23"/>
    </reaction>
</comment>
<organism evidence="10 11">
    <name type="scientific">Fructobacillus papyrifericola</name>
    <dbReference type="NCBI Taxonomy" id="2713172"/>
    <lineage>
        <taxon>Bacteria</taxon>
        <taxon>Bacillati</taxon>
        <taxon>Bacillota</taxon>
        <taxon>Bacilli</taxon>
        <taxon>Lactobacillales</taxon>
        <taxon>Lactobacillaceae</taxon>
        <taxon>Fructobacillus</taxon>
    </lineage>
</organism>
<feature type="binding site" evidence="7">
    <location>
        <position position="217"/>
    </location>
    <ligand>
        <name>substrate</name>
    </ligand>
</feature>
<feature type="binding site" evidence="7">
    <location>
        <position position="216"/>
    </location>
    <ligand>
        <name>substrate</name>
    </ligand>
</feature>
<evidence type="ECO:0000256" key="6">
    <source>
        <dbReference type="ARBA" id="ARBA00049157"/>
    </source>
</evidence>
<feature type="binding site" evidence="7">
    <location>
        <position position="34"/>
    </location>
    <ligand>
        <name>substrate</name>
    </ligand>
</feature>
<dbReference type="CDD" id="cd04725">
    <property type="entry name" value="OMP_decarboxylase_like"/>
    <property type="match status" value="1"/>
</dbReference>
<dbReference type="HAMAP" id="MF_01200_B">
    <property type="entry name" value="OMPdecase_type1_B"/>
    <property type="match status" value="1"/>
</dbReference>
<dbReference type="NCBIfam" id="NF001273">
    <property type="entry name" value="PRK00230.1"/>
    <property type="match status" value="1"/>
</dbReference>
<dbReference type="InterPro" id="IPR013785">
    <property type="entry name" value="Aldolase_TIM"/>
</dbReference>
<evidence type="ECO:0000313" key="11">
    <source>
        <dbReference type="Proteomes" id="UP000735205"/>
    </source>
</evidence>
<sequence length="243" mass="26420">MNRPLMVAFDLANQQAAMELAKALGPDGRGKTVKVGMELYYKEGARILQKLQEQGYAIFLDLKLYDIPHTVEKAMLQLARLGVDYVTVHAMGGQEMLQAAKRGLAAGAAESGLPAPKLLAITELTSASEEVVSKEQNCRLSLEEQVLSLAQLAKDSGCDGVVCSALEVEDLRRVLGDDFFYLVPGIRMSDDQVGDQVRVATPAMAHKAGASAIVVGRPINQSAQPKRAYERYLADWQDSLKEN</sequence>
<reference evidence="10 11" key="1">
    <citation type="submission" date="2020-02" db="EMBL/GenBank/DDBJ databases">
        <title>Fructobacillus sp. isolated from paper mulberry of Taiwan.</title>
        <authorList>
            <person name="Lin S.-T."/>
        </authorList>
    </citation>
    <scope>NUCLEOTIDE SEQUENCE [LARGE SCALE GENOMIC DNA]</scope>
    <source>
        <strain evidence="10 11">M1-21</strain>
    </source>
</reference>
<dbReference type="Gene3D" id="3.20.20.70">
    <property type="entry name" value="Aldolase class I"/>
    <property type="match status" value="1"/>
</dbReference>
<dbReference type="PANTHER" id="PTHR32119:SF2">
    <property type="entry name" value="OROTIDINE 5'-PHOSPHATE DECARBOXYLASE"/>
    <property type="match status" value="1"/>
</dbReference>
<comment type="function">
    <text evidence="1 7">Catalyzes the decarboxylation of orotidine 5'-monophosphate (OMP) to uridine 5'-monophosphate (UMP).</text>
</comment>
<comment type="caution">
    <text evidence="10">The sequence shown here is derived from an EMBL/GenBank/DDBJ whole genome shotgun (WGS) entry which is preliminary data.</text>
</comment>
<dbReference type="InterPro" id="IPR047596">
    <property type="entry name" value="OMPdecase_bac"/>
</dbReference>
<evidence type="ECO:0000256" key="4">
    <source>
        <dbReference type="ARBA" id="ARBA00022975"/>
    </source>
</evidence>
<comment type="subunit">
    <text evidence="7">Homodimer.</text>
</comment>
<evidence type="ECO:0000256" key="5">
    <source>
        <dbReference type="ARBA" id="ARBA00023239"/>
    </source>
</evidence>
<dbReference type="EMBL" id="JAAMFJ010000001">
    <property type="protein sequence ID" value="MBS9335679.1"/>
    <property type="molecule type" value="Genomic_DNA"/>
</dbReference>
<protein>
    <recommendedName>
        <fullName evidence="7">Orotidine 5'-phosphate decarboxylase</fullName>
        <ecNumber evidence="7">4.1.1.23</ecNumber>
    </recommendedName>
    <alternativeName>
        <fullName evidence="7">OMP decarboxylase</fullName>
        <shortName evidence="7">OMPDCase</shortName>
        <shortName evidence="7">OMPdecase</shortName>
    </alternativeName>
</protein>
<dbReference type="Pfam" id="PF00215">
    <property type="entry name" value="OMPdecase"/>
    <property type="match status" value="1"/>
</dbReference>
<keyword evidence="3 7" id="KW-0210">Decarboxylase</keyword>
<dbReference type="Proteomes" id="UP000735205">
    <property type="component" value="Unassembled WGS sequence"/>
</dbReference>
<evidence type="ECO:0000256" key="8">
    <source>
        <dbReference type="RuleBase" id="RU000512"/>
    </source>
</evidence>
<feature type="binding site" evidence="7">
    <location>
        <position position="196"/>
    </location>
    <ligand>
        <name>substrate</name>
    </ligand>
</feature>
<keyword evidence="11" id="KW-1185">Reference proteome</keyword>
<evidence type="ECO:0000259" key="9">
    <source>
        <dbReference type="SMART" id="SM00934"/>
    </source>
</evidence>
<keyword evidence="4 7" id="KW-0665">Pyrimidine biosynthesis</keyword>
<accession>A0ABS5QR52</accession>
<evidence type="ECO:0000256" key="2">
    <source>
        <dbReference type="ARBA" id="ARBA00004861"/>
    </source>
</evidence>
<evidence type="ECO:0000313" key="10">
    <source>
        <dbReference type="EMBL" id="MBS9335679.1"/>
    </source>
</evidence>
<dbReference type="PANTHER" id="PTHR32119">
    <property type="entry name" value="OROTIDINE 5'-PHOSPHATE DECARBOXYLASE"/>
    <property type="match status" value="1"/>
</dbReference>
<gene>
    <name evidence="7 10" type="primary">pyrF</name>
    <name evidence="10" type="ORF">G6R28_00315</name>
</gene>
<dbReference type="InterPro" id="IPR014732">
    <property type="entry name" value="OMPdecase"/>
</dbReference>
<evidence type="ECO:0000256" key="3">
    <source>
        <dbReference type="ARBA" id="ARBA00022793"/>
    </source>
</evidence>